<keyword evidence="1" id="KW-0732">Signal</keyword>
<keyword evidence="3" id="KW-1185">Reference proteome</keyword>
<dbReference type="AlphaFoldDB" id="A0A9X1KVS0"/>
<feature type="signal peptide" evidence="1">
    <location>
        <begin position="1"/>
        <end position="21"/>
    </location>
</feature>
<evidence type="ECO:0008006" key="4">
    <source>
        <dbReference type="Google" id="ProtNLM"/>
    </source>
</evidence>
<dbReference type="Proteomes" id="UP001139409">
    <property type="component" value="Unassembled WGS sequence"/>
</dbReference>
<feature type="chain" id="PRO_5040807676" description="WG repeat-containing protein" evidence="1">
    <location>
        <begin position="22"/>
        <end position="244"/>
    </location>
</feature>
<name>A0A9X1KVS0_9BACT</name>
<dbReference type="RefSeq" id="WP_225697093.1">
    <property type="nucleotide sequence ID" value="NZ_JAIXNE010000001.1"/>
</dbReference>
<dbReference type="EMBL" id="JAIXNE010000001">
    <property type="protein sequence ID" value="MCA6073985.1"/>
    <property type="molecule type" value="Genomic_DNA"/>
</dbReference>
<proteinExistence type="predicted"/>
<comment type="caution">
    <text evidence="2">The sequence shown here is derived from an EMBL/GenBank/DDBJ whole genome shotgun (WGS) entry which is preliminary data.</text>
</comment>
<evidence type="ECO:0000313" key="2">
    <source>
        <dbReference type="EMBL" id="MCA6073985.1"/>
    </source>
</evidence>
<evidence type="ECO:0000313" key="3">
    <source>
        <dbReference type="Proteomes" id="UP001139409"/>
    </source>
</evidence>
<protein>
    <recommendedName>
        <fullName evidence="4">WG repeat-containing protein</fullName>
    </recommendedName>
</protein>
<organism evidence="2 3">
    <name type="scientific">Fulvivirga sedimenti</name>
    <dbReference type="NCBI Taxonomy" id="2879465"/>
    <lineage>
        <taxon>Bacteria</taxon>
        <taxon>Pseudomonadati</taxon>
        <taxon>Bacteroidota</taxon>
        <taxon>Cytophagia</taxon>
        <taxon>Cytophagales</taxon>
        <taxon>Fulvivirgaceae</taxon>
        <taxon>Fulvivirga</taxon>
    </lineage>
</organism>
<sequence length="244" mass="28400">MTAVKSCFFSFLVLLSSSSIGQNLLPVNQTYQDSDIELFNRYSQSVNGGAAIYNGPEYKGADPTIAGHPYFLNKNFQFGSVQYMGYTYDSLIIGYNIVQDQLILVYPRDDAFFAIVPRKDRINYFSLLGHHFVQIKDLPAGLPDEGFYDVLYDGTTKILARRSKIQAAYQEGNYLFEYKLNDQYFLWKDGRFHTIRTRAALYQLFKEDKREIKKFIRDENIDFKTYPDGYFQKLGPYLDQLQLK</sequence>
<accession>A0A9X1KVS0</accession>
<evidence type="ECO:0000256" key="1">
    <source>
        <dbReference type="SAM" id="SignalP"/>
    </source>
</evidence>
<reference evidence="2" key="1">
    <citation type="submission" date="2021-09" db="EMBL/GenBank/DDBJ databases">
        <title>Fulvivirga sp. isolated from coastal sediment.</title>
        <authorList>
            <person name="Yu H."/>
        </authorList>
    </citation>
    <scope>NUCLEOTIDE SEQUENCE</scope>
    <source>
        <strain evidence="2">1062</strain>
    </source>
</reference>
<gene>
    <name evidence="2" type="ORF">LDX50_03845</name>
</gene>